<evidence type="ECO:0000313" key="5">
    <source>
        <dbReference type="Proteomes" id="UP001344817"/>
    </source>
</evidence>
<dbReference type="PANTHER" id="PTHR33607">
    <property type="entry name" value="ENDONUCLEASE-1"/>
    <property type="match status" value="1"/>
</dbReference>
<keyword evidence="3" id="KW-0732">Signal</keyword>
<dbReference type="Pfam" id="PF04231">
    <property type="entry name" value="Endonuclease_1"/>
    <property type="match status" value="1"/>
</dbReference>
<keyword evidence="4" id="KW-0255">Endonuclease</keyword>
<name>A0ABU7MLR9_9BACT</name>
<dbReference type="GO" id="GO:0004519">
    <property type="term" value="F:endonuclease activity"/>
    <property type="evidence" value="ECO:0007669"/>
    <property type="project" value="UniProtKB-KW"/>
</dbReference>
<sequence>MKKITKILTSLAIFATLSAAYLSVSCQKQESENYNNSKYVYDSSNNYYADADGLSGKQLFDKLSEIQQRHLDQINSYNDLKNLYINTNAFRDDIYEKDNSLLDIYSENPDGVDPYVYKNYQGGNGVNEGSGTNREHLIPQSWFNRKEPMRNDAHHVWPTDILVNRQRGNLPHDDVIHLESETKNKSKLGKNKNQEDVFEPVNAFKGDIARAYLYFALTYNNQDIYQNKNNVFKNKFPYIKKDYLQTYLKWNNNDSLDYFDVKRNNEIYKNHSIGLRNPFSDYPDLAENLFGENPKPFIDKGVLVEIK</sequence>
<evidence type="ECO:0000256" key="1">
    <source>
        <dbReference type="ARBA" id="ARBA00022722"/>
    </source>
</evidence>
<dbReference type="RefSeq" id="WP_330500894.1">
    <property type="nucleotide sequence ID" value="NZ_JAZDWZ010000008.1"/>
</dbReference>
<evidence type="ECO:0000256" key="3">
    <source>
        <dbReference type="SAM" id="SignalP"/>
    </source>
</evidence>
<protein>
    <submittedName>
        <fullName evidence="4">Endonuclease</fullName>
    </submittedName>
</protein>
<keyword evidence="2" id="KW-0378">Hydrolase</keyword>
<gene>
    <name evidence="4" type="ORF">V2E24_02740</name>
</gene>
<proteinExistence type="predicted"/>
<accession>A0ABU7MLR9</accession>
<dbReference type="PROSITE" id="PS51257">
    <property type="entry name" value="PROKAR_LIPOPROTEIN"/>
    <property type="match status" value="1"/>
</dbReference>
<feature type="chain" id="PRO_5045687443" evidence="3">
    <location>
        <begin position="20"/>
        <end position="307"/>
    </location>
</feature>
<organism evidence="4 5">
    <name type="scientific">Mycoplasmopsis ciconiae</name>
    <dbReference type="NCBI Taxonomy" id="561067"/>
    <lineage>
        <taxon>Bacteria</taxon>
        <taxon>Bacillati</taxon>
        <taxon>Mycoplasmatota</taxon>
        <taxon>Mycoplasmoidales</taxon>
        <taxon>Metamycoplasmataceae</taxon>
        <taxon>Mycoplasmopsis</taxon>
    </lineage>
</organism>
<feature type="signal peptide" evidence="3">
    <location>
        <begin position="1"/>
        <end position="19"/>
    </location>
</feature>
<dbReference type="PANTHER" id="PTHR33607:SF2">
    <property type="entry name" value="ENDONUCLEASE-1"/>
    <property type="match status" value="1"/>
</dbReference>
<keyword evidence="5" id="KW-1185">Reference proteome</keyword>
<dbReference type="InterPro" id="IPR044925">
    <property type="entry name" value="His-Me_finger_sf"/>
</dbReference>
<evidence type="ECO:0000256" key="2">
    <source>
        <dbReference type="ARBA" id="ARBA00022801"/>
    </source>
</evidence>
<keyword evidence="1" id="KW-0540">Nuclease</keyword>
<dbReference type="InterPro" id="IPR007346">
    <property type="entry name" value="Endonuclease-I"/>
</dbReference>
<dbReference type="Proteomes" id="UP001344817">
    <property type="component" value="Unassembled WGS sequence"/>
</dbReference>
<evidence type="ECO:0000313" key="4">
    <source>
        <dbReference type="EMBL" id="MEE3928481.1"/>
    </source>
</evidence>
<reference evidence="4" key="1">
    <citation type="submission" date="2024-01" db="EMBL/GenBank/DDBJ databases">
        <title>Genome sequence of Mycoplasma ciconiae type strain DSM 25251.</title>
        <authorList>
            <person name="Spergser J."/>
        </authorList>
    </citation>
    <scope>NUCLEOTIDE SEQUENCE [LARGE SCALE GENOMIC DNA]</scope>
    <source>
        <strain evidence="4">DSM 25251</strain>
    </source>
</reference>
<dbReference type="EMBL" id="JAZDWZ010000008">
    <property type="protein sequence ID" value="MEE3928481.1"/>
    <property type="molecule type" value="Genomic_DNA"/>
</dbReference>
<dbReference type="SUPFAM" id="SSF54060">
    <property type="entry name" value="His-Me finger endonucleases"/>
    <property type="match status" value="1"/>
</dbReference>
<comment type="caution">
    <text evidence="4">The sequence shown here is derived from an EMBL/GenBank/DDBJ whole genome shotgun (WGS) entry which is preliminary data.</text>
</comment>